<reference evidence="2 3" key="1">
    <citation type="submission" date="2017-10" db="EMBL/GenBank/DDBJ databases">
        <title>Complete genome sequence of Paracoccus yeei TT13 isolated from human skin.</title>
        <authorList>
            <person name="Lee K."/>
            <person name="Lim J.Y."/>
            <person name="Hwang I."/>
        </authorList>
    </citation>
    <scope>NUCLEOTIDE SEQUENCE [LARGE SCALE GENOMIC DNA]</scope>
    <source>
        <strain evidence="2 3">TT13</strain>
    </source>
</reference>
<proteinExistence type="predicted"/>
<organism evidence="2 3">
    <name type="scientific">Paracoccus yeei</name>
    <dbReference type="NCBI Taxonomy" id="147645"/>
    <lineage>
        <taxon>Bacteria</taxon>
        <taxon>Pseudomonadati</taxon>
        <taxon>Pseudomonadota</taxon>
        <taxon>Alphaproteobacteria</taxon>
        <taxon>Rhodobacterales</taxon>
        <taxon>Paracoccaceae</taxon>
        <taxon>Paracoccus</taxon>
    </lineage>
</organism>
<dbReference type="RefSeq" id="WP_099648461.1">
    <property type="nucleotide sequence ID" value="NZ_CAJGAB010000008.1"/>
</dbReference>
<dbReference type="AlphaFoldDB" id="A0A2D2BYH1"/>
<evidence type="ECO:0008006" key="4">
    <source>
        <dbReference type="Google" id="ProtNLM"/>
    </source>
</evidence>
<dbReference type="Pfam" id="PF04883">
    <property type="entry name" value="HK97-gp10_like"/>
    <property type="match status" value="1"/>
</dbReference>
<protein>
    <recommendedName>
        <fullName evidence="4">HK97 gp10 family phage protein</fullName>
    </recommendedName>
</protein>
<dbReference type="InterPro" id="IPR010064">
    <property type="entry name" value="HK97-gp10_tail"/>
</dbReference>
<dbReference type="GeneID" id="78897134"/>
<accession>A0A2D2BYH1</accession>
<evidence type="ECO:0000313" key="2">
    <source>
        <dbReference type="EMBL" id="ATQ55325.1"/>
    </source>
</evidence>
<evidence type="ECO:0000256" key="1">
    <source>
        <dbReference type="SAM" id="MobiDB-lite"/>
    </source>
</evidence>
<name>A0A2D2BYH1_9RHOB</name>
<sequence length="142" mass="15051">MADDGGLARFQSRMQAIPRAARQAVKPALVKAAEDVANLQRALAPEKTGDLKASITVTGPGEATPPYSQPGGSMVAPPNTVLITVGNTDVRYAHLVEYGHSGGFNGSTVPPHPFFWPGLRLGRKRAEAAIKRAIRKAIKEAK</sequence>
<gene>
    <name evidence="2" type="ORF">PYTT13_05535</name>
</gene>
<dbReference type="Proteomes" id="UP000229314">
    <property type="component" value="Chromosome"/>
</dbReference>
<evidence type="ECO:0000313" key="3">
    <source>
        <dbReference type="Proteomes" id="UP000229314"/>
    </source>
</evidence>
<feature type="region of interest" description="Disordered" evidence="1">
    <location>
        <begin position="51"/>
        <end position="75"/>
    </location>
</feature>
<dbReference type="EMBL" id="CP024422">
    <property type="protein sequence ID" value="ATQ55325.1"/>
    <property type="molecule type" value="Genomic_DNA"/>
</dbReference>